<organism evidence="10 11">
    <name type="scientific">Blastococcus saxobsidens (strain DD2)</name>
    <dbReference type="NCBI Taxonomy" id="1146883"/>
    <lineage>
        <taxon>Bacteria</taxon>
        <taxon>Bacillati</taxon>
        <taxon>Actinomycetota</taxon>
        <taxon>Actinomycetes</taxon>
        <taxon>Geodermatophilales</taxon>
        <taxon>Geodermatophilaceae</taxon>
        <taxon>Blastococcus</taxon>
    </lineage>
</organism>
<dbReference type="PANTHER" id="PTHR48111">
    <property type="entry name" value="REGULATOR OF RPOS"/>
    <property type="match status" value="1"/>
</dbReference>
<evidence type="ECO:0000256" key="1">
    <source>
        <dbReference type="ARBA" id="ARBA00022553"/>
    </source>
</evidence>
<dbReference type="InterPro" id="IPR011006">
    <property type="entry name" value="CheY-like_superfamily"/>
</dbReference>
<dbReference type="SUPFAM" id="SSF46894">
    <property type="entry name" value="C-terminal effector domain of the bipartite response regulators"/>
    <property type="match status" value="1"/>
</dbReference>
<feature type="modified residue" description="4-aspartylphosphate" evidence="6">
    <location>
        <position position="65"/>
    </location>
</feature>
<dbReference type="KEGG" id="bsd:BLASA_1877"/>
<dbReference type="FunFam" id="1.10.10.10:FF:000018">
    <property type="entry name" value="DNA-binding response regulator ResD"/>
    <property type="match status" value="1"/>
</dbReference>
<dbReference type="Gene3D" id="1.10.10.10">
    <property type="entry name" value="Winged helix-like DNA-binding domain superfamily/Winged helix DNA-binding domain"/>
    <property type="match status" value="1"/>
</dbReference>
<dbReference type="eggNOG" id="COG0745">
    <property type="taxonomic scope" value="Bacteria"/>
</dbReference>
<keyword evidence="3" id="KW-0805">Transcription regulation</keyword>
<dbReference type="PROSITE" id="PS50110">
    <property type="entry name" value="RESPONSE_REGULATORY"/>
    <property type="match status" value="1"/>
</dbReference>
<dbReference type="InterPro" id="IPR001867">
    <property type="entry name" value="OmpR/PhoB-type_DNA-bd"/>
</dbReference>
<dbReference type="Gene3D" id="6.10.250.690">
    <property type="match status" value="1"/>
</dbReference>
<dbReference type="GO" id="GO:0000156">
    <property type="term" value="F:phosphorelay response regulator activity"/>
    <property type="evidence" value="ECO:0007669"/>
    <property type="project" value="TreeGrafter"/>
</dbReference>
<sequence length="243" mass="26596">MESGFGGEQVTTASGTVLVVDDEAKIRELVGAYLEREGYHVLLAQNGLDALRLVERLRPDLLVLDLGLPDIPGEELLRLLRRSSDVPVVMLTARASEGDRVAGLRLGADDYVTKPFSPRELVARVGAVLRRAGGGRPGRVPTFASGRLAIDQESREVTLDGKSIELTRTEFDLLVILSSRPGRAWTRAELISRLQGHGFDGYDRTVDVHVKNLRRKLGDRSRRPSFVLTVAGIGYKFGAPADE</sequence>
<dbReference type="STRING" id="1146883.BLASA_1877"/>
<dbReference type="GO" id="GO:0005829">
    <property type="term" value="C:cytosol"/>
    <property type="evidence" value="ECO:0007669"/>
    <property type="project" value="TreeGrafter"/>
</dbReference>
<gene>
    <name evidence="10" type="primary">phoB</name>
    <name evidence="10" type="ordered locus">BLASA_1877</name>
</gene>
<dbReference type="SUPFAM" id="SSF52172">
    <property type="entry name" value="CheY-like"/>
    <property type="match status" value="1"/>
</dbReference>
<dbReference type="AlphaFoldDB" id="H6RQ24"/>
<dbReference type="HOGENOM" id="CLU_000445_30_4_11"/>
<dbReference type="CDD" id="cd00383">
    <property type="entry name" value="trans_reg_C"/>
    <property type="match status" value="1"/>
</dbReference>
<evidence type="ECO:0000313" key="11">
    <source>
        <dbReference type="Proteomes" id="UP000007517"/>
    </source>
</evidence>
<dbReference type="GO" id="GO:0006355">
    <property type="term" value="P:regulation of DNA-templated transcription"/>
    <property type="evidence" value="ECO:0007669"/>
    <property type="project" value="InterPro"/>
</dbReference>
<name>H6RQ24_BLASD</name>
<dbReference type="PANTHER" id="PTHR48111:SF4">
    <property type="entry name" value="DNA-BINDING DUAL TRANSCRIPTIONAL REGULATOR OMPR"/>
    <property type="match status" value="1"/>
</dbReference>
<evidence type="ECO:0000259" key="9">
    <source>
        <dbReference type="PROSITE" id="PS51755"/>
    </source>
</evidence>
<keyword evidence="11" id="KW-1185">Reference proteome</keyword>
<dbReference type="GO" id="GO:0032993">
    <property type="term" value="C:protein-DNA complex"/>
    <property type="evidence" value="ECO:0007669"/>
    <property type="project" value="TreeGrafter"/>
</dbReference>
<dbReference type="EMBL" id="FO117623">
    <property type="protein sequence ID" value="CCG02793.1"/>
    <property type="molecule type" value="Genomic_DNA"/>
</dbReference>
<evidence type="ECO:0000259" key="8">
    <source>
        <dbReference type="PROSITE" id="PS50110"/>
    </source>
</evidence>
<keyword evidence="4 7" id="KW-0238">DNA-binding</keyword>
<evidence type="ECO:0000256" key="2">
    <source>
        <dbReference type="ARBA" id="ARBA00023012"/>
    </source>
</evidence>
<proteinExistence type="predicted"/>
<dbReference type="Gene3D" id="3.40.50.2300">
    <property type="match status" value="1"/>
</dbReference>
<protein>
    <submittedName>
        <fullName evidence="10">Two component phosphate regulon transcriptional regulatory protein phoB</fullName>
    </submittedName>
</protein>
<keyword evidence="5" id="KW-0804">Transcription</keyword>
<evidence type="ECO:0000313" key="10">
    <source>
        <dbReference type="EMBL" id="CCG02793.1"/>
    </source>
</evidence>
<dbReference type="OrthoDB" id="9790442at2"/>
<dbReference type="SMART" id="SM00448">
    <property type="entry name" value="REC"/>
    <property type="match status" value="1"/>
</dbReference>
<dbReference type="InterPro" id="IPR001789">
    <property type="entry name" value="Sig_transdc_resp-reg_receiver"/>
</dbReference>
<evidence type="ECO:0000256" key="3">
    <source>
        <dbReference type="ARBA" id="ARBA00023015"/>
    </source>
</evidence>
<dbReference type="InterPro" id="IPR039420">
    <property type="entry name" value="WalR-like"/>
</dbReference>
<keyword evidence="1 6" id="KW-0597">Phosphoprotein</keyword>
<feature type="domain" description="Response regulatory" evidence="8">
    <location>
        <begin position="16"/>
        <end position="129"/>
    </location>
</feature>
<dbReference type="InterPro" id="IPR036388">
    <property type="entry name" value="WH-like_DNA-bd_sf"/>
</dbReference>
<dbReference type="Pfam" id="PF00486">
    <property type="entry name" value="Trans_reg_C"/>
    <property type="match status" value="1"/>
</dbReference>
<evidence type="ECO:0000256" key="7">
    <source>
        <dbReference type="PROSITE-ProRule" id="PRU01091"/>
    </source>
</evidence>
<evidence type="ECO:0000256" key="5">
    <source>
        <dbReference type="ARBA" id="ARBA00023163"/>
    </source>
</evidence>
<feature type="DNA-binding region" description="OmpR/PhoB-type" evidence="7">
    <location>
        <begin position="138"/>
        <end position="239"/>
    </location>
</feature>
<feature type="domain" description="OmpR/PhoB-type" evidence="9">
    <location>
        <begin position="138"/>
        <end position="239"/>
    </location>
</feature>
<reference evidence="10 11" key="1">
    <citation type="journal article" date="2012" name="J. Bacteriol.">
        <title>Genome Sequence of Blastococcus saxobsidens DD2, a Stone-Inhabiting Bacterium.</title>
        <authorList>
            <person name="Chouaia B."/>
            <person name="Crotti E."/>
            <person name="Brusetti L."/>
            <person name="Daffonchio D."/>
            <person name="Essoussi I."/>
            <person name="Nouioui I."/>
            <person name="Sbissi I."/>
            <person name="Ghodhbane-Gtari F."/>
            <person name="Gtari M."/>
            <person name="Vacherie B."/>
            <person name="Barbe V."/>
            <person name="Medigue C."/>
            <person name="Gury J."/>
            <person name="Pujic P."/>
            <person name="Normand P."/>
        </authorList>
    </citation>
    <scope>NUCLEOTIDE SEQUENCE [LARGE SCALE GENOMIC DNA]</scope>
    <source>
        <strain evidence="10 11">DD2</strain>
    </source>
</reference>
<dbReference type="SMART" id="SM00862">
    <property type="entry name" value="Trans_reg_C"/>
    <property type="match status" value="1"/>
</dbReference>
<accession>H6RQ24</accession>
<keyword evidence="2" id="KW-0902">Two-component regulatory system</keyword>
<evidence type="ECO:0000256" key="6">
    <source>
        <dbReference type="PROSITE-ProRule" id="PRU00169"/>
    </source>
</evidence>
<dbReference type="RefSeq" id="WP_014375676.1">
    <property type="nucleotide sequence ID" value="NC_016943.1"/>
</dbReference>
<dbReference type="Pfam" id="PF00072">
    <property type="entry name" value="Response_reg"/>
    <property type="match status" value="1"/>
</dbReference>
<dbReference type="GO" id="GO:0000976">
    <property type="term" value="F:transcription cis-regulatory region binding"/>
    <property type="evidence" value="ECO:0007669"/>
    <property type="project" value="TreeGrafter"/>
</dbReference>
<dbReference type="InterPro" id="IPR016032">
    <property type="entry name" value="Sig_transdc_resp-reg_C-effctor"/>
</dbReference>
<evidence type="ECO:0000256" key="4">
    <source>
        <dbReference type="ARBA" id="ARBA00023125"/>
    </source>
</evidence>
<dbReference type="FunFam" id="3.40.50.2300:FF:000001">
    <property type="entry name" value="DNA-binding response regulator PhoB"/>
    <property type="match status" value="1"/>
</dbReference>
<reference evidence="11" key="2">
    <citation type="submission" date="2012-02" db="EMBL/GenBank/DDBJ databases">
        <title>Complete genome sequence of Blastococcus saxobsidens strain DD2.</title>
        <authorList>
            <person name="Genoscope."/>
        </authorList>
    </citation>
    <scope>NUCLEOTIDE SEQUENCE [LARGE SCALE GENOMIC DNA]</scope>
    <source>
        <strain evidence="11">DD2</strain>
    </source>
</reference>
<dbReference type="Proteomes" id="UP000007517">
    <property type="component" value="Chromosome"/>
</dbReference>
<dbReference type="PROSITE" id="PS51755">
    <property type="entry name" value="OMPR_PHOB"/>
    <property type="match status" value="1"/>
</dbReference>